<proteinExistence type="predicted"/>
<organism evidence="3 4">
    <name type="scientific">Penicillium camemberti (strain FM 013)</name>
    <dbReference type="NCBI Taxonomy" id="1429867"/>
    <lineage>
        <taxon>Eukaryota</taxon>
        <taxon>Fungi</taxon>
        <taxon>Dikarya</taxon>
        <taxon>Ascomycota</taxon>
        <taxon>Pezizomycotina</taxon>
        <taxon>Eurotiomycetes</taxon>
        <taxon>Eurotiomycetidae</taxon>
        <taxon>Eurotiales</taxon>
        <taxon>Aspergillaceae</taxon>
        <taxon>Penicillium</taxon>
    </lineage>
</organism>
<name>A0A0G4PP25_PENC3</name>
<gene>
    <name evidence="3" type="ORF">PCAMFM013_S025g000001</name>
</gene>
<feature type="compositionally biased region" description="Polar residues" evidence="1">
    <location>
        <begin position="100"/>
        <end position="114"/>
    </location>
</feature>
<feature type="region of interest" description="Disordered" evidence="1">
    <location>
        <begin position="62"/>
        <end position="139"/>
    </location>
</feature>
<dbReference type="EMBL" id="HG793158">
    <property type="protein sequence ID" value="CRL27943.1"/>
    <property type="molecule type" value="Genomic_DNA"/>
</dbReference>
<evidence type="ECO:0000313" key="4">
    <source>
        <dbReference type="Proteomes" id="UP000053732"/>
    </source>
</evidence>
<feature type="transmembrane region" description="Helical" evidence="2">
    <location>
        <begin position="20"/>
        <end position="42"/>
    </location>
</feature>
<protein>
    <submittedName>
        <fullName evidence="3">Str. FM013</fullName>
    </submittedName>
</protein>
<dbReference type="AlphaFoldDB" id="A0A0G4PP25"/>
<evidence type="ECO:0000256" key="1">
    <source>
        <dbReference type="SAM" id="MobiDB-lite"/>
    </source>
</evidence>
<reference evidence="3 4" key="1">
    <citation type="journal article" date="2014" name="Nat. Commun.">
        <title>Multiple recent horizontal transfers of a large genomic region in cheese making fungi.</title>
        <authorList>
            <person name="Cheeseman K."/>
            <person name="Ropars J."/>
            <person name="Renault P."/>
            <person name="Dupont J."/>
            <person name="Gouzy J."/>
            <person name="Branca A."/>
            <person name="Abraham A.L."/>
            <person name="Ceppi M."/>
            <person name="Conseiller E."/>
            <person name="Debuchy R."/>
            <person name="Malagnac F."/>
            <person name="Goarin A."/>
            <person name="Silar P."/>
            <person name="Lacoste S."/>
            <person name="Sallet E."/>
            <person name="Bensimon A."/>
            <person name="Giraud T."/>
            <person name="Brygoo Y."/>
        </authorList>
    </citation>
    <scope>NUCLEOTIDE SEQUENCE [LARGE SCALE GENOMIC DNA]</scope>
    <source>
        <strain evidence="4">FM 013</strain>
    </source>
</reference>
<keyword evidence="2" id="KW-0812">Transmembrane</keyword>
<dbReference type="Proteomes" id="UP000053732">
    <property type="component" value="Unassembled WGS sequence"/>
</dbReference>
<keyword evidence="2" id="KW-1133">Transmembrane helix</keyword>
<accession>A0A0G4PP25</accession>
<feature type="compositionally biased region" description="Low complexity" evidence="1">
    <location>
        <begin position="81"/>
        <end position="97"/>
    </location>
</feature>
<keyword evidence="2" id="KW-0472">Membrane</keyword>
<sequence>MRNPTKLDKDLLRRQDNSFVWACFVSFVLACLGGFCFPLHFFGDIDQLVVTMSFLAVNPLAGPSPDPLAAPDENLEGNTMDLRSLSASSPLSAPQDSPDMETSSAGASQPSTDPSPSPRFVNLNAKDATEWPTSLGDAL</sequence>
<dbReference type="PROSITE" id="PS51257">
    <property type="entry name" value="PROKAR_LIPOPROTEIN"/>
    <property type="match status" value="1"/>
</dbReference>
<evidence type="ECO:0000256" key="2">
    <source>
        <dbReference type="SAM" id="Phobius"/>
    </source>
</evidence>
<evidence type="ECO:0000313" key="3">
    <source>
        <dbReference type="EMBL" id="CRL27943.1"/>
    </source>
</evidence>
<keyword evidence="4" id="KW-1185">Reference proteome</keyword>